<reference evidence="1 2" key="1">
    <citation type="submission" date="2014-02" db="EMBL/GenBank/DDBJ databases">
        <title>Kosmotoga genome sequencing.</title>
        <authorList>
            <person name="Pollo S.M."/>
            <person name="Charchuk R."/>
            <person name="Nesbo C.L."/>
        </authorList>
    </citation>
    <scope>NUCLEOTIDE SEQUENCE [LARGE SCALE GENOMIC DNA]</scope>
    <source>
        <strain evidence="1 2">S304</strain>
    </source>
</reference>
<dbReference type="RefSeq" id="WP_068348246.1">
    <property type="nucleotide sequence ID" value="NZ_JFHK01000019.1"/>
</dbReference>
<gene>
    <name evidence="1" type="ORF">AT15_02225</name>
</gene>
<dbReference type="AlphaFoldDB" id="A0A176JZG3"/>
<organism evidence="1 2">
    <name type="scientific">Kosmotoga arenicorallina S304</name>
    <dbReference type="NCBI Taxonomy" id="1453497"/>
    <lineage>
        <taxon>Bacteria</taxon>
        <taxon>Thermotogati</taxon>
        <taxon>Thermotogota</taxon>
        <taxon>Thermotogae</taxon>
        <taxon>Kosmotogales</taxon>
        <taxon>Kosmotogaceae</taxon>
        <taxon>Kosmotoga</taxon>
    </lineage>
</organism>
<keyword evidence="2" id="KW-1185">Reference proteome</keyword>
<comment type="caution">
    <text evidence="1">The sequence shown here is derived from an EMBL/GenBank/DDBJ whole genome shotgun (WGS) entry which is preliminary data.</text>
</comment>
<accession>A0A176JZG3</accession>
<proteinExistence type="predicted"/>
<name>A0A176JZG3_9BACT</name>
<protein>
    <submittedName>
        <fullName evidence="1">Uncharacterized protein</fullName>
    </submittedName>
</protein>
<evidence type="ECO:0000313" key="1">
    <source>
        <dbReference type="EMBL" id="OAA29357.1"/>
    </source>
</evidence>
<dbReference type="EMBL" id="JFHK01000019">
    <property type="protein sequence ID" value="OAA29357.1"/>
    <property type="molecule type" value="Genomic_DNA"/>
</dbReference>
<evidence type="ECO:0000313" key="2">
    <source>
        <dbReference type="Proteomes" id="UP000077339"/>
    </source>
</evidence>
<sequence>MIRRFMLVAIIIISALAFSTQFYRTVEDTIEILPDGSAVITRVEQVPSSELSKIYIAHAKALSDSKEIFQNFYDEISKDYYFLYGSAPGFGDRDLKVDIDRNGNYTSKIKMKVTGLLTHPENNQKLLQFSRKRFAEEKVMLKYFENVLDGKIFETAFLNSEKNSIKTTKTTTIILPEGSKILDVLSPFQTNPENGWELDFGGGTKFYADFDIQGNAIKIKEEIITGGGAPERILKDDNADLFEQLMDYTALDIIFANDKVSAKLTQPTPYKFKDDYSGSWSFYISQTLSHQFTYYTLTVKPGMTASLNFGASLLWQHYWKKVSWWKYKYVLKKFQTTVSINPSLTPFVEVSSGASISKSWSYNITTKTKWITFWVSCVPVTLVMEVKFDANAEASISGVIGFNVSSTLSANTSLTVKYQNGWSKSVSKSYSYSGVQFSADAKVNASAKGSLPLTLSAYVYYIAGPYVQFEPWIKGETFASAGSSNQVGYKVTAGFNVNGGVHMAGWLKNLCDNIPSVSYTFWSKSWTLASSTYTF</sequence>
<dbReference type="OrthoDB" id="40515at2"/>
<dbReference type="PATRIC" id="fig|1453497.3.peg.444"/>
<dbReference type="Proteomes" id="UP000077339">
    <property type="component" value="Unassembled WGS sequence"/>
</dbReference>